<gene>
    <name evidence="2" type="ORF">TMES_00030</name>
</gene>
<dbReference type="InterPro" id="IPR046513">
    <property type="entry name" value="DUF6691"/>
</dbReference>
<dbReference type="OrthoDB" id="9790409at2"/>
<evidence type="ECO:0000256" key="1">
    <source>
        <dbReference type="SAM" id="Phobius"/>
    </source>
</evidence>
<organism evidence="2 3">
    <name type="scientific">Thalassospira mesophila</name>
    <dbReference type="NCBI Taxonomy" id="1293891"/>
    <lineage>
        <taxon>Bacteria</taxon>
        <taxon>Pseudomonadati</taxon>
        <taxon>Pseudomonadota</taxon>
        <taxon>Alphaproteobacteria</taxon>
        <taxon>Rhodospirillales</taxon>
        <taxon>Thalassospiraceae</taxon>
        <taxon>Thalassospira</taxon>
    </lineage>
</organism>
<evidence type="ECO:0000313" key="2">
    <source>
        <dbReference type="EMBL" id="OSQ40284.1"/>
    </source>
</evidence>
<accession>A0A1Y2L378</accession>
<comment type="caution">
    <text evidence="2">The sequence shown here is derived from an EMBL/GenBank/DDBJ whole genome shotgun (WGS) entry which is preliminary data.</text>
</comment>
<evidence type="ECO:0000313" key="3">
    <source>
        <dbReference type="Proteomes" id="UP000193391"/>
    </source>
</evidence>
<sequence>MRLLAALVCGTLFGAGLAVSGMINPEKVLGFLDIAAIATNSWDPSLALVMAGGLVVATPFFIWAKSQPTALCGGDISLPVKRKIDRPLVIGGLLFGVGWGIAGLCPGPAIAALSQPRTSILLFVAAMLAGMALHRLFARQ</sequence>
<dbReference type="STRING" id="1293891.TMES_00030"/>
<reference evidence="2 3" key="1">
    <citation type="submission" date="2014-03" db="EMBL/GenBank/DDBJ databases">
        <title>The draft genome sequence of Thalassospira mesophila JCM 18969.</title>
        <authorList>
            <person name="Lai Q."/>
            <person name="Shao Z."/>
        </authorList>
    </citation>
    <scope>NUCLEOTIDE SEQUENCE [LARGE SCALE GENOMIC DNA]</scope>
    <source>
        <strain evidence="2 3">JCM 18969</strain>
    </source>
</reference>
<proteinExistence type="predicted"/>
<dbReference type="AlphaFoldDB" id="A0A1Y2L378"/>
<keyword evidence="1" id="KW-1133">Transmembrane helix</keyword>
<dbReference type="EMBL" id="JFKA01000001">
    <property type="protein sequence ID" value="OSQ40284.1"/>
    <property type="molecule type" value="Genomic_DNA"/>
</dbReference>
<dbReference type="Pfam" id="PF20398">
    <property type="entry name" value="DUF6691"/>
    <property type="match status" value="1"/>
</dbReference>
<dbReference type="Proteomes" id="UP000193391">
    <property type="component" value="Unassembled WGS sequence"/>
</dbReference>
<evidence type="ECO:0008006" key="4">
    <source>
        <dbReference type="Google" id="ProtNLM"/>
    </source>
</evidence>
<keyword evidence="1" id="KW-0812">Transmembrane</keyword>
<name>A0A1Y2L378_9PROT</name>
<dbReference type="RefSeq" id="WP_085578261.1">
    <property type="nucleotide sequence ID" value="NZ_JFKA01000001.1"/>
</dbReference>
<keyword evidence="3" id="KW-1185">Reference proteome</keyword>
<feature type="transmembrane region" description="Helical" evidence="1">
    <location>
        <begin position="88"/>
        <end position="113"/>
    </location>
</feature>
<protein>
    <recommendedName>
        <fullName evidence="4">Transporter</fullName>
    </recommendedName>
</protein>
<feature type="transmembrane region" description="Helical" evidence="1">
    <location>
        <begin position="119"/>
        <end position="138"/>
    </location>
</feature>
<keyword evidence="1" id="KW-0472">Membrane</keyword>
<feature type="transmembrane region" description="Helical" evidence="1">
    <location>
        <begin position="45"/>
        <end position="64"/>
    </location>
</feature>